<keyword evidence="6 8" id="KW-0472">Membrane</keyword>
<keyword evidence="4 8" id="KW-0812">Transmembrane</keyword>
<feature type="transmembrane region" description="Helical" evidence="8">
    <location>
        <begin position="304"/>
        <end position="328"/>
    </location>
</feature>
<dbReference type="GO" id="GO:0030659">
    <property type="term" value="C:cytoplasmic vesicle membrane"/>
    <property type="evidence" value="ECO:0007669"/>
    <property type="project" value="TreeGrafter"/>
</dbReference>
<evidence type="ECO:0000256" key="2">
    <source>
        <dbReference type="ARBA" id="ARBA00005585"/>
    </source>
</evidence>
<evidence type="ECO:0000313" key="9">
    <source>
        <dbReference type="Proteomes" id="UP000050794"/>
    </source>
</evidence>
<feature type="transmembrane region" description="Helical" evidence="8">
    <location>
        <begin position="171"/>
        <end position="195"/>
    </location>
</feature>
<name>A0A183TXV3_TOXCA</name>
<dbReference type="WBParaSite" id="TCNE_0000107201-mRNA-1">
    <property type="protein sequence ID" value="TCNE_0000107201-mRNA-1"/>
    <property type="gene ID" value="TCNE_0000107201"/>
</dbReference>
<evidence type="ECO:0000256" key="3">
    <source>
        <dbReference type="ARBA" id="ARBA00022475"/>
    </source>
</evidence>
<keyword evidence="3" id="KW-1003">Cell membrane</keyword>
<dbReference type="GO" id="GO:0005886">
    <property type="term" value="C:plasma membrane"/>
    <property type="evidence" value="ECO:0007669"/>
    <property type="project" value="UniProtKB-SubCell"/>
</dbReference>
<evidence type="ECO:0000256" key="6">
    <source>
        <dbReference type="ARBA" id="ARBA00023136"/>
    </source>
</evidence>
<evidence type="ECO:0000256" key="7">
    <source>
        <dbReference type="ARBA" id="ARBA00023180"/>
    </source>
</evidence>
<feature type="transmembrane region" description="Helical" evidence="8">
    <location>
        <begin position="267"/>
        <end position="292"/>
    </location>
</feature>
<evidence type="ECO:0000256" key="5">
    <source>
        <dbReference type="ARBA" id="ARBA00022989"/>
    </source>
</evidence>
<keyword evidence="9" id="KW-1185">Reference proteome</keyword>
<dbReference type="SUPFAM" id="SSF82866">
    <property type="entry name" value="Multidrug efflux transporter AcrB transmembrane domain"/>
    <property type="match status" value="1"/>
</dbReference>
<dbReference type="InterPro" id="IPR051697">
    <property type="entry name" value="Patched_domain-protein"/>
</dbReference>
<reference evidence="10" key="1">
    <citation type="submission" date="2016-06" db="UniProtKB">
        <authorList>
            <consortium name="WormBaseParasite"/>
        </authorList>
    </citation>
    <scope>IDENTIFICATION</scope>
</reference>
<comment type="subcellular location">
    <subcellularLocation>
        <location evidence="1">Cell membrane</location>
        <topology evidence="1">Multi-pass membrane protein</topology>
    </subcellularLocation>
</comment>
<proteinExistence type="inferred from homology"/>
<dbReference type="PANTHER" id="PTHR10796">
    <property type="entry name" value="PATCHED-RELATED"/>
    <property type="match status" value="1"/>
</dbReference>
<evidence type="ECO:0000256" key="8">
    <source>
        <dbReference type="SAM" id="Phobius"/>
    </source>
</evidence>
<accession>A0A183TXV3</accession>
<feature type="transmembrane region" description="Helical" evidence="8">
    <location>
        <begin position="202"/>
        <end position="222"/>
    </location>
</feature>
<sequence>LEPNDLLPDNSYGKRTLMIAEKYFSDYGSFLHVWTYNLSTMTFRHRKIWTVLENEMELYEHTEFTGLSDSWLRPFMSLTRQSNLLITSDNFVSLLKNMFLSQTRFAKYKRDVIFNKDGTMLEASRFTVQLRFVGARNQSRAMHLFRRLAETSELKTSVYADFFLFAEQYNAVLPGTLTSIAIAGAAVVIVSLLLIPETIASLWVALTILSINVGILGFMTFWSVRLDFISMVTIVMSIGFCVDFSSHLAYNFAKGSDLTASERMRNALYAVGTPILQSASSTILGVSFMASAESYVFRSFLKTIVLVITLGAFHGLVILPVLLTLFYSGDESAECERMGSQNLPYFLFSLPPPSTPLSLHINILVEELSI</sequence>
<dbReference type="Gene3D" id="1.20.1640.10">
    <property type="entry name" value="Multidrug efflux transporter AcrB transmembrane domain"/>
    <property type="match status" value="1"/>
</dbReference>
<dbReference type="PANTHER" id="PTHR10796:SF181">
    <property type="entry name" value="SSD DOMAIN-CONTAINING PROTEIN"/>
    <property type="match status" value="1"/>
</dbReference>
<keyword evidence="5 8" id="KW-1133">Transmembrane helix</keyword>
<evidence type="ECO:0000313" key="10">
    <source>
        <dbReference type="WBParaSite" id="TCNE_0000107201-mRNA-1"/>
    </source>
</evidence>
<dbReference type="FunFam" id="1.20.1640.10:FF:000013">
    <property type="entry name" value="PaTched Related family"/>
    <property type="match status" value="1"/>
</dbReference>
<dbReference type="GO" id="GO:0018996">
    <property type="term" value="P:molting cycle, collagen and cuticulin-based cuticle"/>
    <property type="evidence" value="ECO:0007669"/>
    <property type="project" value="TreeGrafter"/>
</dbReference>
<protein>
    <submittedName>
        <fullName evidence="10">Patched domain-containing protein 3</fullName>
    </submittedName>
</protein>
<evidence type="ECO:0000256" key="4">
    <source>
        <dbReference type="ARBA" id="ARBA00022692"/>
    </source>
</evidence>
<dbReference type="GO" id="GO:0006897">
    <property type="term" value="P:endocytosis"/>
    <property type="evidence" value="ECO:0007669"/>
    <property type="project" value="TreeGrafter"/>
</dbReference>
<evidence type="ECO:0000256" key="1">
    <source>
        <dbReference type="ARBA" id="ARBA00004651"/>
    </source>
</evidence>
<feature type="transmembrane region" description="Helical" evidence="8">
    <location>
        <begin position="228"/>
        <end position="246"/>
    </location>
</feature>
<keyword evidence="7" id="KW-0325">Glycoprotein</keyword>
<comment type="similarity">
    <text evidence="2">Belongs to the patched family.</text>
</comment>
<dbReference type="AlphaFoldDB" id="A0A183TXV3"/>
<dbReference type="Proteomes" id="UP000050794">
    <property type="component" value="Unassembled WGS sequence"/>
</dbReference>
<organism evidence="9 10">
    <name type="scientific">Toxocara canis</name>
    <name type="common">Canine roundworm</name>
    <dbReference type="NCBI Taxonomy" id="6265"/>
    <lineage>
        <taxon>Eukaryota</taxon>
        <taxon>Metazoa</taxon>
        <taxon>Ecdysozoa</taxon>
        <taxon>Nematoda</taxon>
        <taxon>Chromadorea</taxon>
        <taxon>Rhabditida</taxon>
        <taxon>Spirurina</taxon>
        <taxon>Ascaridomorpha</taxon>
        <taxon>Ascaridoidea</taxon>
        <taxon>Toxocaridae</taxon>
        <taxon>Toxocara</taxon>
    </lineage>
</organism>